<keyword evidence="1" id="KW-0732">Signal</keyword>
<organism evidence="2 3">
    <name type="scientific">Polynucleobacter sphagniphilus</name>
    <dbReference type="NCBI Taxonomy" id="1743169"/>
    <lineage>
        <taxon>Bacteria</taxon>
        <taxon>Pseudomonadati</taxon>
        <taxon>Pseudomonadota</taxon>
        <taxon>Betaproteobacteria</taxon>
        <taxon>Burkholderiales</taxon>
        <taxon>Burkholderiaceae</taxon>
        <taxon>Polynucleobacter</taxon>
    </lineage>
</organism>
<dbReference type="Proteomes" id="UP001161160">
    <property type="component" value="Unassembled WGS sequence"/>
</dbReference>
<evidence type="ECO:0000313" key="2">
    <source>
        <dbReference type="EMBL" id="MDH6504952.1"/>
    </source>
</evidence>
<comment type="caution">
    <text evidence="2">The sequence shown here is derived from an EMBL/GenBank/DDBJ whole genome shotgun (WGS) entry which is preliminary data.</text>
</comment>
<evidence type="ECO:0000313" key="3">
    <source>
        <dbReference type="Proteomes" id="UP001161160"/>
    </source>
</evidence>
<dbReference type="EMBL" id="JARXYA010000023">
    <property type="protein sequence ID" value="MDH6504952.1"/>
    <property type="molecule type" value="Genomic_DNA"/>
</dbReference>
<name>A0AA43MCX9_9BURK</name>
<keyword evidence="3" id="KW-1185">Reference proteome</keyword>
<protein>
    <submittedName>
        <fullName evidence="2">Uncharacterized protein</fullName>
    </submittedName>
</protein>
<accession>A0AA43MCX9</accession>
<feature type="chain" id="PRO_5041206352" evidence="1">
    <location>
        <begin position="24"/>
        <end position="117"/>
    </location>
</feature>
<evidence type="ECO:0000256" key="1">
    <source>
        <dbReference type="SAM" id="SignalP"/>
    </source>
</evidence>
<reference evidence="2" key="1">
    <citation type="submission" date="2023-04" db="EMBL/GenBank/DDBJ databases">
        <title>Genome Encyclopedia of Bacteria and Archaea VI: Functional Genomics of Type Strains.</title>
        <authorList>
            <person name="Whitman W."/>
        </authorList>
    </citation>
    <scope>NUCLEOTIDE SEQUENCE</scope>
    <source>
        <strain evidence="2">Enz.4-51</strain>
    </source>
</reference>
<feature type="signal peptide" evidence="1">
    <location>
        <begin position="1"/>
        <end position="23"/>
    </location>
</feature>
<dbReference type="AlphaFoldDB" id="A0AA43MCX9"/>
<gene>
    <name evidence="2" type="ORF">M2127_002281</name>
</gene>
<sequence>MVLSKKTLIIGLCLLLIAFRAAAGNIFIQSAVERAHLQVNSCSSLGAEHALTQQDSTDDKQPVSAMYMMYHVTANVSDTQILIPAQAESVIAYGMRGDRLYFDNIPDSAFKPPKHTL</sequence>
<proteinExistence type="predicted"/>
<dbReference type="RefSeq" id="WP_280757120.1">
    <property type="nucleotide sequence ID" value="NZ_JARXXW010000022.1"/>
</dbReference>